<dbReference type="GO" id="GO:0005524">
    <property type="term" value="F:ATP binding"/>
    <property type="evidence" value="ECO:0007669"/>
    <property type="project" value="UniProtKB-KW"/>
</dbReference>
<feature type="compositionally biased region" description="Basic and acidic residues" evidence="7">
    <location>
        <begin position="371"/>
        <end position="381"/>
    </location>
</feature>
<dbReference type="PANTHER" id="PTHR11638:SF18">
    <property type="entry name" value="HEAT SHOCK PROTEIN 104"/>
    <property type="match status" value="1"/>
</dbReference>
<feature type="domain" description="C3H1-type" evidence="8">
    <location>
        <begin position="9"/>
        <end position="36"/>
    </location>
</feature>
<feature type="compositionally biased region" description="Low complexity" evidence="7">
    <location>
        <begin position="664"/>
        <end position="675"/>
    </location>
</feature>
<gene>
    <name evidence="9" type="ORF">CVT24_006802</name>
</gene>
<keyword evidence="10" id="KW-1185">Reference proteome</keyword>
<feature type="region of interest" description="Disordered" evidence="7">
    <location>
        <begin position="718"/>
        <end position="803"/>
    </location>
</feature>
<feature type="region of interest" description="Disordered" evidence="7">
    <location>
        <begin position="43"/>
        <end position="76"/>
    </location>
</feature>
<protein>
    <recommendedName>
        <fullName evidence="8">C3H1-type domain-containing protein</fullName>
    </recommendedName>
</protein>
<dbReference type="PROSITE" id="PS50103">
    <property type="entry name" value="ZF_C3H1"/>
    <property type="match status" value="1"/>
</dbReference>
<dbReference type="SUPFAM" id="SSF52540">
    <property type="entry name" value="P-loop containing nucleoside triphosphate hydrolases"/>
    <property type="match status" value="1"/>
</dbReference>
<feature type="region of interest" description="Disordered" evidence="7">
    <location>
        <begin position="467"/>
        <end position="546"/>
    </location>
</feature>
<dbReference type="InterPro" id="IPR027417">
    <property type="entry name" value="P-loop_NTPase"/>
</dbReference>
<proteinExistence type="predicted"/>
<feature type="compositionally biased region" description="Low complexity" evidence="7">
    <location>
        <begin position="508"/>
        <end position="518"/>
    </location>
</feature>
<feature type="compositionally biased region" description="Polar residues" evidence="7">
    <location>
        <begin position="649"/>
        <end position="663"/>
    </location>
</feature>
<dbReference type="InterPro" id="IPR050130">
    <property type="entry name" value="ClpA_ClpB"/>
</dbReference>
<feature type="compositionally biased region" description="Polar residues" evidence="7">
    <location>
        <begin position="736"/>
        <end position="748"/>
    </location>
</feature>
<organism evidence="9 10">
    <name type="scientific">Panaeolus cyanescens</name>
    <dbReference type="NCBI Taxonomy" id="181874"/>
    <lineage>
        <taxon>Eukaryota</taxon>
        <taxon>Fungi</taxon>
        <taxon>Dikarya</taxon>
        <taxon>Basidiomycota</taxon>
        <taxon>Agaricomycotina</taxon>
        <taxon>Agaricomycetes</taxon>
        <taxon>Agaricomycetidae</taxon>
        <taxon>Agaricales</taxon>
        <taxon>Agaricineae</taxon>
        <taxon>Galeropsidaceae</taxon>
        <taxon>Panaeolus</taxon>
    </lineage>
</organism>
<dbReference type="Pfam" id="PF07728">
    <property type="entry name" value="AAA_5"/>
    <property type="match status" value="1"/>
</dbReference>
<dbReference type="GO" id="GO:0008270">
    <property type="term" value="F:zinc ion binding"/>
    <property type="evidence" value="ECO:0007669"/>
    <property type="project" value="UniProtKB-KW"/>
</dbReference>
<dbReference type="InterPro" id="IPR001270">
    <property type="entry name" value="ClpA/B"/>
</dbReference>
<feature type="region of interest" description="Disordered" evidence="7">
    <location>
        <begin position="344"/>
        <end position="411"/>
    </location>
</feature>
<feature type="region of interest" description="Disordered" evidence="7">
    <location>
        <begin position="584"/>
        <end position="633"/>
    </location>
</feature>
<dbReference type="Pfam" id="PF00642">
    <property type="entry name" value="zf-CCCH"/>
    <property type="match status" value="1"/>
</dbReference>
<dbReference type="GO" id="GO:0034605">
    <property type="term" value="P:cellular response to heat"/>
    <property type="evidence" value="ECO:0007669"/>
    <property type="project" value="TreeGrafter"/>
</dbReference>
<keyword evidence="2" id="KW-0547">Nucleotide-binding</keyword>
<feature type="compositionally biased region" description="Basic and acidic residues" evidence="7">
    <location>
        <begin position="767"/>
        <end position="778"/>
    </location>
</feature>
<dbReference type="SMART" id="SM00356">
    <property type="entry name" value="ZnF_C3H1"/>
    <property type="match status" value="1"/>
</dbReference>
<feature type="compositionally biased region" description="Low complexity" evidence="7">
    <location>
        <begin position="482"/>
        <end position="494"/>
    </location>
</feature>
<dbReference type="InterPro" id="IPR011704">
    <property type="entry name" value="ATPase_dyneun-rel_AAA"/>
</dbReference>
<evidence type="ECO:0000313" key="10">
    <source>
        <dbReference type="Proteomes" id="UP000284842"/>
    </source>
</evidence>
<dbReference type="Gene3D" id="4.10.1000.10">
    <property type="entry name" value="Zinc finger, CCCH-type"/>
    <property type="match status" value="1"/>
</dbReference>
<evidence type="ECO:0000256" key="7">
    <source>
        <dbReference type="SAM" id="MobiDB-lite"/>
    </source>
</evidence>
<dbReference type="STRING" id="181874.A0A409VEC6"/>
<keyword evidence="4 6" id="KW-0862">Zinc</keyword>
<dbReference type="PRINTS" id="PR00300">
    <property type="entry name" value="CLPPROTEASEA"/>
</dbReference>
<evidence type="ECO:0000256" key="4">
    <source>
        <dbReference type="ARBA" id="ARBA00022833"/>
    </source>
</evidence>
<evidence type="ECO:0000313" key="9">
    <source>
        <dbReference type="EMBL" id="PPQ63277.1"/>
    </source>
</evidence>
<feature type="compositionally biased region" description="Polar residues" evidence="7">
    <location>
        <begin position="617"/>
        <end position="627"/>
    </location>
</feature>
<dbReference type="EMBL" id="NHTK01006127">
    <property type="protein sequence ID" value="PPQ63277.1"/>
    <property type="molecule type" value="Genomic_DNA"/>
</dbReference>
<dbReference type="PANTHER" id="PTHR11638">
    <property type="entry name" value="ATP-DEPENDENT CLP PROTEASE"/>
    <property type="match status" value="1"/>
</dbReference>
<feature type="zinc finger region" description="C3H1-type" evidence="6">
    <location>
        <begin position="9"/>
        <end position="36"/>
    </location>
</feature>
<name>A0A409VEC6_9AGAR</name>
<dbReference type="Proteomes" id="UP000284842">
    <property type="component" value="Unassembled WGS sequence"/>
</dbReference>
<feature type="compositionally biased region" description="Polar residues" evidence="7">
    <location>
        <begin position="401"/>
        <end position="411"/>
    </location>
</feature>
<feature type="region of interest" description="Disordered" evidence="7">
    <location>
        <begin position="149"/>
        <end position="171"/>
    </location>
</feature>
<dbReference type="InterPro" id="IPR036855">
    <property type="entry name" value="Znf_CCCH_sf"/>
</dbReference>
<sequence length="1183" mass="129358">MALSDPSWRVKTRPCPFYQQGRCLFSDSCNFLHTASATVIPEVSSQQKDRTTSIQPTDSQNLPRVVVDSPSSAQSPTLSVPISNLLIALQLEPADEDHNPTTTTVSEAENWSESLPTVVADTFTGYHAESSDDEDDELVEEGNWTAISDYDDSYDDSHNSSFTESVAESDPSMVIQEVQAEGEEDMYVEDAGEDVEVASLATHDNQADFSANESGLLSPIELSTLHLGPFRLTDTAGETASFDSGYADNWKPPAPLLASPPRSPSICSTFDLLSSPFGTHSSRVMSPRFSAFLGRSPVLSPARTVSSVLQDDVAPLDLGLDSPQEYYTALAEEQTVTIRAPMQPGPEIISSESNASNTDNSQHSNSSDLDSNTKWEQDDGVRQSTQSPIVHTEPLMEPVERQSTVMSPSRLRQSSLIGANATPVTVSESPLLAYLQSPAVGSSEDGSSVNSLYDIYSDIASPRDLISDSMRNAGMSPPAPEPASLSESSTPSSSLRERVFTPPPPQNPSNANSSFPSPMTSVAASSLGKESPPDESADDTQSNASKRIPFGFRNSFASVGYFSDSELCYWSDILLKQHRRNTFSKASSGLGHPPKASPFSPLHTHSSTSLSEPSHSATAQSFPNHNTGRGLKPLRLSNQYTHRPALRSFATSHNSNSSVHTFHSSGKSNHRSSISSSIVSSNESISNSRLLSSTRSPPLALSSRVSVIHADKHVPSPLSTQFFQRSDPYDEPQSAPPTSWSHPITYSRSHSRASEPSFPQEEDEDDTQKHDIHDETIRRPLLPPPQTAPAVQSTTSFRPTSLLTTPRPDLMFAIASDDVEQVRQVLEGGNAHPNDTFGPQSALEFTLTSDKLNNKLDIVKMLLAYGADVNAVKRIPVTSNEEMSPSNRFSEVEDTPVVPQKTFLETMDPATRPLARVRYELVGQDRALEQLFRVLSMQSRQISVTPMVVILCGPSGHGKSLLARKFGSLLDVPTHTVNMTTLKSTHDLWQSYSMSPYETPTTCTLAEFLINNEGKRCVVVLDEIEKADEKTLWSLLMPWEIGRCAFEASSRHVDVRNVIWLGTSNIGHDLVFQHRDARRNPDELMSREDYVELMGLLRPRVSERLGASIASRITTVLPFVPFTPDEKRAVAYEALFELSGDAIRTLAPSTVESIIDRALVDYRSEEGARSLSRAISNQLIDIL</sequence>
<evidence type="ECO:0000256" key="6">
    <source>
        <dbReference type="PROSITE-ProRule" id="PRU00723"/>
    </source>
</evidence>
<feature type="compositionally biased region" description="Low complexity" evidence="7">
    <location>
        <begin position="597"/>
        <end position="616"/>
    </location>
</feature>
<feature type="compositionally biased region" description="Polar residues" evidence="7">
    <location>
        <begin position="789"/>
        <end position="803"/>
    </location>
</feature>
<keyword evidence="1 6" id="KW-0479">Metal-binding</keyword>
<keyword evidence="5" id="KW-0067">ATP-binding</keyword>
<accession>A0A409VEC6</accession>
<dbReference type="InParanoid" id="A0A409VEC6"/>
<feature type="region of interest" description="Disordered" evidence="7">
    <location>
        <begin position="649"/>
        <end position="675"/>
    </location>
</feature>
<feature type="compositionally biased region" description="Polar residues" evidence="7">
    <location>
        <begin position="52"/>
        <end position="62"/>
    </location>
</feature>
<evidence type="ECO:0000256" key="1">
    <source>
        <dbReference type="ARBA" id="ARBA00022723"/>
    </source>
</evidence>
<evidence type="ECO:0000256" key="3">
    <source>
        <dbReference type="ARBA" id="ARBA00022771"/>
    </source>
</evidence>
<feature type="compositionally biased region" description="Polar residues" evidence="7">
    <location>
        <begin position="350"/>
        <end position="370"/>
    </location>
</feature>
<dbReference type="SUPFAM" id="SSF90229">
    <property type="entry name" value="CCCH zinc finger"/>
    <property type="match status" value="1"/>
</dbReference>
<comment type="caution">
    <text evidence="9">The sequence shown here is derived from an EMBL/GenBank/DDBJ whole genome shotgun (WGS) entry which is preliminary data.</text>
</comment>
<evidence type="ECO:0000256" key="2">
    <source>
        <dbReference type="ARBA" id="ARBA00022741"/>
    </source>
</evidence>
<dbReference type="InterPro" id="IPR000571">
    <property type="entry name" value="Znf_CCCH"/>
</dbReference>
<dbReference type="OrthoDB" id="47330at2759"/>
<dbReference type="Gene3D" id="1.25.40.20">
    <property type="entry name" value="Ankyrin repeat-containing domain"/>
    <property type="match status" value="1"/>
</dbReference>
<dbReference type="AlphaFoldDB" id="A0A409VEC6"/>
<dbReference type="GO" id="GO:0005737">
    <property type="term" value="C:cytoplasm"/>
    <property type="evidence" value="ECO:0007669"/>
    <property type="project" value="TreeGrafter"/>
</dbReference>
<dbReference type="InterPro" id="IPR036770">
    <property type="entry name" value="Ankyrin_rpt-contain_sf"/>
</dbReference>
<evidence type="ECO:0000256" key="5">
    <source>
        <dbReference type="ARBA" id="ARBA00022840"/>
    </source>
</evidence>
<dbReference type="GO" id="GO:0016887">
    <property type="term" value="F:ATP hydrolysis activity"/>
    <property type="evidence" value="ECO:0007669"/>
    <property type="project" value="InterPro"/>
</dbReference>
<keyword evidence="3 6" id="KW-0863">Zinc-finger</keyword>
<reference evidence="9 10" key="1">
    <citation type="journal article" date="2018" name="Evol. Lett.">
        <title>Horizontal gene cluster transfer increased hallucinogenic mushroom diversity.</title>
        <authorList>
            <person name="Reynolds H.T."/>
            <person name="Vijayakumar V."/>
            <person name="Gluck-Thaler E."/>
            <person name="Korotkin H.B."/>
            <person name="Matheny P.B."/>
            <person name="Slot J.C."/>
        </authorList>
    </citation>
    <scope>NUCLEOTIDE SEQUENCE [LARGE SCALE GENOMIC DNA]</scope>
    <source>
        <strain evidence="9 10">2629</strain>
    </source>
</reference>
<dbReference type="Gene3D" id="3.40.50.300">
    <property type="entry name" value="P-loop containing nucleotide triphosphate hydrolases"/>
    <property type="match status" value="1"/>
</dbReference>
<evidence type="ECO:0000259" key="8">
    <source>
        <dbReference type="PROSITE" id="PS50103"/>
    </source>
</evidence>